<proteinExistence type="predicted"/>
<dbReference type="EMBL" id="QKWP01000104">
    <property type="protein sequence ID" value="RIB27280.1"/>
    <property type="molecule type" value="Genomic_DNA"/>
</dbReference>
<evidence type="ECO:0000313" key="2">
    <source>
        <dbReference type="EMBL" id="RIB27280.1"/>
    </source>
</evidence>
<reference evidence="2 3" key="1">
    <citation type="submission" date="2018-06" db="EMBL/GenBank/DDBJ databases">
        <title>Comparative genomics reveals the genomic features of Rhizophagus irregularis, R. cerebriforme, R. diaphanum and Gigaspora rosea, and their symbiotic lifestyle signature.</title>
        <authorList>
            <person name="Morin E."/>
            <person name="San Clemente H."/>
            <person name="Chen E.C.H."/>
            <person name="De La Providencia I."/>
            <person name="Hainaut M."/>
            <person name="Kuo A."/>
            <person name="Kohler A."/>
            <person name="Murat C."/>
            <person name="Tang N."/>
            <person name="Roy S."/>
            <person name="Loubradou J."/>
            <person name="Henrissat B."/>
            <person name="Grigoriev I.V."/>
            <person name="Corradi N."/>
            <person name="Roux C."/>
            <person name="Martin F.M."/>
        </authorList>
    </citation>
    <scope>NUCLEOTIDE SEQUENCE [LARGE SCALE GENOMIC DNA]</scope>
    <source>
        <strain evidence="2 3">DAOM 194757</strain>
    </source>
</reference>
<organism evidence="2 3">
    <name type="scientific">Gigaspora rosea</name>
    <dbReference type="NCBI Taxonomy" id="44941"/>
    <lineage>
        <taxon>Eukaryota</taxon>
        <taxon>Fungi</taxon>
        <taxon>Fungi incertae sedis</taxon>
        <taxon>Mucoromycota</taxon>
        <taxon>Glomeromycotina</taxon>
        <taxon>Glomeromycetes</taxon>
        <taxon>Diversisporales</taxon>
        <taxon>Gigasporaceae</taxon>
        <taxon>Gigaspora</taxon>
    </lineage>
</organism>
<name>A0A397VXG1_9GLOM</name>
<keyword evidence="1" id="KW-0472">Membrane</keyword>
<evidence type="ECO:0000256" key="1">
    <source>
        <dbReference type="SAM" id="Phobius"/>
    </source>
</evidence>
<accession>A0A397VXG1</accession>
<keyword evidence="1" id="KW-1133">Transmembrane helix</keyword>
<dbReference type="Proteomes" id="UP000266673">
    <property type="component" value="Unassembled WGS sequence"/>
</dbReference>
<feature type="transmembrane region" description="Helical" evidence="1">
    <location>
        <begin position="36"/>
        <end position="55"/>
    </location>
</feature>
<protein>
    <submittedName>
        <fullName evidence="2">Uncharacterized protein</fullName>
    </submittedName>
</protein>
<sequence>MTRSRLSRLLLLSQPSQVVSIPNPNLNFLNFYCEIYMVLTTLICFRILNYLYSNFSELNWPTKIRMVKLNITTKSIYSGKCAYSDQQYLKNYVFI</sequence>
<evidence type="ECO:0000313" key="3">
    <source>
        <dbReference type="Proteomes" id="UP000266673"/>
    </source>
</evidence>
<gene>
    <name evidence="2" type="ORF">C2G38_2062490</name>
</gene>
<dbReference type="AlphaFoldDB" id="A0A397VXG1"/>
<keyword evidence="3" id="KW-1185">Reference proteome</keyword>
<keyword evidence="1" id="KW-0812">Transmembrane</keyword>
<comment type="caution">
    <text evidence="2">The sequence shown here is derived from an EMBL/GenBank/DDBJ whole genome shotgun (WGS) entry which is preliminary data.</text>
</comment>